<comment type="subcellular location">
    <subcellularLocation>
        <location evidence="1">Nucleus</location>
    </subcellularLocation>
</comment>
<dbReference type="InterPro" id="IPR007219">
    <property type="entry name" value="XnlR_reg_dom"/>
</dbReference>
<feature type="domain" description="Xylanolytic transcriptional activator regulatory" evidence="4">
    <location>
        <begin position="276"/>
        <end position="350"/>
    </location>
</feature>
<comment type="caution">
    <text evidence="5">The sequence shown here is derived from an EMBL/GenBank/DDBJ whole genome shotgun (WGS) entry which is preliminary data.</text>
</comment>
<evidence type="ECO:0000256" key="1">
    <source>
        <dbReference type="ARBA" id="ARBA00004123"/>
    </source>
</evidence>
<dbReference type="OrthoDB" id="4934715at2759"/>
<dbReference type="GO" id="GO:0006351">
    <property type="term" value="P:DNA-templated transcription"/>
    <property type="evidence" value="ECO:0007669"/>
    <property type="project" value="InterPro"/>
</dbReference>
<dbReference type="PANTHER" id="PTHR31001">
    <property type="entry name" value="UNCHARACTERIZED TRANSCRIPTIONAL REGULATORY PROTEIN"/>
    <property type="match status" value="1"/>
</dbReference>
<proteinExistence type="predicted"/>
<dbReference type="GO" id="GO:0003677">
    <property type="term" value="F:DNA binding"/>
    <property type="evidence" value="ECO:0007669"/>
    <property type="project" value="InterPro"/>
</dbReference>
<evidence type="ECO:0000313" key="6">
    <source>
        <dbReference type="Proteomes" id="UP000258309"/>
    </source>
</evidence>
<dbReference type="InterPro" id="IPR050613">
    <property type="entry name" value="Sec_Metabolite_Reg"/>
</dbReference>
<evidence type="ECO:0000259" key="4">
    <source>
        <dbReference type="SMART" id="SM00906"/>
    </source>
</evidence>
<dbReference type="Pfam" id="PF04082">
    <property type="entry name" value="Fungal_trans"/>
    <property type="match status" value="1"/>
</dbReference>
<dbReference type="Proteomes" id="UP000258309">
    <property type="component" value="Unassembled WGS sequence"/>
</dbReference>
<name>A0A3E2GU25_SCYLI</name>
<evidence type="ECO:0000256" key="3">
    <source>
        <dbReference type="SAM" id="MobiDB-lite"/>
    </source>
</evidence>
<protein>
    <recommendedName>
        <fullName evidence="4">Xylanolytic transcriptional activator regulatory domain-containing protein</fullName>
    </recommendedName>
</protein>
<evidence type="ECO:0000256" key="2">
    <source>
        <dbReference type="ARBA" id="ARBA00023242"/>
    </source>
</evidence>
<dbReference type="SMART" id="SM00906">
    <property type="entry name" value="Fungal_trans"/>
    <property type="match status" value="1"/>
</dbReference>
<dbReference type="CDD" id="cd12148">
    <property type="entry name" value="fungal_TF_MHR"/>
    <property type="match status" value="1"/>
</dbReference>
<gene>
    <name evidence="5" type="ORF">B7463_g11665</name>
</gene>
<evidence type="ECO:0000313" key="5">
    <source>
        <dbReference type="EMBL" id="RFU24674.1"/>
    </source>
</evidence>
<dbReference type="AlphaFoldDB" id="A0A3E2GU25"/>
<dbReference type="PANTHER" id="PTHR31001:SF86">
    <property type="entry name" value="ZN(II)2CYS6 TRANSCRIPTION FACTOR (EUROFUNG)"/>
    <property type="match status" value="1"/>
</dbReference>
<organism evidence="5 6">
    <name type="scientific">Scytalidium lignicola</name>
    <name type="common">Hyphomycete</name>
    <dbReference type="NCBI Taxonomy" id="5539"/>
    <lineage>
        <taxon>Eukaryota</taxon>
        <taxon>Fungi</taxon>
        <taxon>Dikarya</taxon>
        <taxon>Ascomycota</taxon>
        <taxon>Pezizomycotina</taxon>
        <taxon>Leotiomycetes</taxon>
        <taxon>Leotiomycetes incertae sedis</taxon>
        <taxon>Scytalidium</taxon>
    </lineage>
</organism>
<dbReference type="OMA" id="YIDGAHW"/>
<feature type="non-terminal residue" evidence="5">
    <location>
        <position position="706"/>
    </location>
</feature>
<dbReference type="GO" id="GO:0008270">
    <property type="term" value="F:zinc ion binding"/>
    <property type="evidence" value="ECO:0007669"/>
    <property type="project" value="InterPro"/>
</dbReference>
<keyword evidence="6" id="KW-1185">Reference proteome</keyword>
<dbReference type="STRING" id="5539.A0A3E2GU25"/>
<sequence length="706" mass="80298">MVGIGDLSNRVRHLEDLVLSLRKEIAGRQREGAESADTCSAIPDDDARQEVLRRPPQNIDATEDYAEDSTGRMLVGRVGTRWVDATHWQAILDDITELKDFAEPFEHIGDETGDETRDSTFVDAAADGNHGPTLLVGVFPPVSQSELLTFLPPRAVVDRLVSRYFNSKEPSIVILHVPTFYREYTQFWDNPREVSVVWVGLLYTILCCSVASYYRAGDILPGALGESKDIIDAYRTRAVQCLVLADYTTLRRYTVETLVLYLGTEFIRSSETQFGISVILGVIVRLAMHMGYHRDSKRHPSLSVFDGEMRRRVWALISQIDHLVAFQAGLPRIIPDLQCDTELPRNLLDDDFDEATKVLPVSRPATERTPITYTIMKGMLMPVFGQIVEKTCLARSTIHEEVLRLDKQLQDVHASLPPFLHIRTMNLSITDPPDLIMQRYNLELLYQKSRCVLHRQYLTVHRSDLRYAYSRWTCVDAAMHILQHQNDIYQETLPGGQLYKDKWYISSLTTHDFLMAAMILCLELSCKSIHGPQNLQSETINTDLEGRDELLQTLQISYHIWIAFSKTSKEAWKASKALEVMLHNAKRGHHSQGGEQLTGDRQLRPHVVSPGVSGHRSSENSQSQMFVSGETYSRQTGDQYMARDSSLWAIEGMADTVETFDWYAWDNQIQHDNGEVMSGTWMDSSAAADFQSPWFPHTTSPRERID</sequence>
<keyword evidence="2" id="KW-0539">Nucleus</keyword>
<feature type="region of interest" description="Disordered" evidence="3">
    <location>
        <begin position="588"/>
        <end position="626"/>
    </location>
</feature>
<accession>A0A3E2GU25</accession>
<dbReference type="GO" id="GO:0005634">
    <property type="term" value="C:nucleus"/>
    <property type="evidence" value="ECO:0007669"/>
    <property type="project" value="UniProtKB-SubCell"/>
</dbReference>
<reference evidence="5 6" key="1">
    <citation type="submission" date="2018-05" db="EMBL/GenBank/DDBJ databases">
        <title>Draft genome sequence of Scytalidium lignicola DSM 105466, a ubiquitous saprotrophic fungus.</title>
        <authorList>
            <person name="Buettner E."/>
            <person name="Gebauer A.M."/>
            <person name="Hofrichter M."/>
            <person name="Liers C."/>
            <person name="Kellner H."/>
        </authorList>
    </citation>
    <scope>NUCLEOTIDE SEQUENCE [LARGE SCALE GENOMIC DNA]</scope>
    <source>
        <strain evidence="5 6">DSM 105466</strain>
    </source>
</reference>
<feature type="non-terminal residue" evidence="5">
    <location>
        <position position="1"/>
    </location>
</feature>
<dbReference type="EMBL" id="NCSJ02000415">
    <property type="protein sequence ID" value="RFU24674.1"/>
    <property type="molecule type" value="Genomic_DNA"/>
</dbReference>